<name>A0ABV6IEV8_9BURK</name>
<dbReference type="InterPro" id="IPR005123">
    <property type="entry name" value="Oxoglu/Fe-dep_dioxygenase_dom"/>
</dbReference>
<dbReference type="PANTHER" id="PTHR41536">
    <property type="entry name" value="PKHD-TYPE HYDROXYLASE YBIX"/>
    <property type="match status" value="1"/>
</dbReference>
<dbReference type="SUPFAM" id="SSF51197">
    <property type="entry name" value="Clavaminate synthase-like"/>
    <property type="match status" value="1"/>
</dbReference>
<dbReference type="SMART" id="SM00702">
    <property type="entry name" value="P4Hc"/>
    <property type="match status" value="1"/>
</dbReference>
<evidence type="ECO:0000313" key="9">
    <source>
        <dbReference type="EMBL" id="MFC0350338.1"/>
    </source>
</evidence>
<dbReference type="RefSeq" id="WP_390212526.1">
    <property type="nucleotide sequence ID" value="NZ_JBHLXJ010000012.1"/>
</dbReference>
<evidence type="ECO:0000256" key="2">
    <source>
        <dbReference type="ARBA" id="ARBA00022723"/>
    </source>
</evidence>
<proteinExistence type="inferred from homology"/>
<dbReference type="InterPro" id="IPR023550">
    <property type="entry name" value="PKHD_hydroxylase"/>
</dbReference>
<comment type="caution">
    <text evidence="9">The sequence shown here is derived from an EMBL/GenBank/DDBJ whole genome shotgun (WGS) entry which is preliminary data.</text>
</comment>
<dbReference type="PANTHER" id="PTHR41536:SF1">
    <property type="entry name" value="PKHD-TYPE HYDROXYLASE YBIX"/>
    <property type="match status" value="1"/>
</dbReference>
<feature type="binding site" evidence="7">
    <location>
        <position position="96"/>
    </location>
    <ligand>
        <name>Fe cation</name>
        <dbReference type="ChEBI" id="CHEBI:24875"/>
    </ligand>
</feature>
<dbReference type="Pfam" id="PF18331">
    <property type="entry name" value="PKHD_C"/>
    <property type="match status" value="1"/>
</dbReference>
<dbReference type="NCBIfam" id="NF003975">
    <property type="entry name" value="PRK05467.1-4"/>
    <property type="match status" value="1"/>
</dbReference>
<dbReference type="Proteomes" id="UP001589844">
    <property type="component" value="Unassembled WGS sequence"/>
</dbReference>
<dbReference type="Gene3D" id="2.60.120.620">
    <property type="entry name" value="q2cbj1_9rhob like domain"/>
    <property type="match status" value="1"/>
</dbReference>
<evidence type="ECO:0000313" key="10">
    <source>
        <dbReference type="Proteomes" id="UP001589844"/>
    </source>
</evidence>
<evidence type="ECO:0000256" key="3">
    <source>
        <dbReference type="ARBA" id="ARBA00022896"/>
    </source>
</evidence>
<keyword evidence="10" id="KW-1185">Reference proteome</keyword>
<dbReference type="InterPro" id="IPR044862">
    <property type="entry name" value="Pro_4_hyd_alph_FE2OG_OXY"/>
</dbReference>
<dbReference type="Gene3D" id="4.10.860.20">
    <property type="entry name" value="Rabenosyn, Rab binding domain"/>
    <property type="match status" value="1"/>
</dbReference>
<reference evidence="9 10" key="1">
    <citation type="submission" date="2024-09" db="EMBL/GenBank/DDBJ databases">
        <authorList>
            <person name="Sun Q."/>
            <person name="Mori K."/>
        </authorList>
    </citation>
    <scope>NUCLEOTIDE SEQUENCE [LARGE SCALE GENOMIC DNA]</scope>
    <source>
        <strain evidence="9 10">CCM 8677</strain>
    </source>
</reference>
<comment type="cofactor">
    <cofactor evidence="7">
        <name>Fe(2+)</name>
        <dbReference type="ChEBI" id="CHEBI:29033"/>
    </cofactor>
    <text evidence="7">Binds 1 Fe(2+) ion per subunit.</text>
</comment>
<dbReference type="GO" id="GO:0051213">
    <property type="term" value="F:dioxygenase activity"/>
    <property type="evidence" value="ECO:0007669"/>
    <property type="project" value="UniProtKB-KW"/>
</dbReference>
<dbReference type="PROSITE" id="PS51471">
    <property type="entry name" value="FE2OG_OXY"/>
    <property type="match status" value="1"/>
</dbReference>
<keyword evidence="3 7" id="KW-0847">Vitamin C</keyword>
<protein>
    <submittedName>
        <fullName evidence="9">Fe2+-dependent dioxygenase</fullName>
    </submittedName>
</protein>
<evidence type="ECO:0000256" key="6">
    <source>
        <dbReference type="ARBA" id="ARBA00023004"/>
    </source>
</evidence>
<keyword evidence="2 7" id="KW-0479">Metal-binding</keyword>
<feature type="binding site" evidence="7">
    <location>
        <position position="98"/>
    </location>
    <ligand>
        <name>Fe cation</name>
        <dbReference type="ChEBI" id="CHEBI:24875"/>
    </ligand>
</feature>
<evidence type="ECO:0000256" key="1">
    <source>
        <dbReference type="ARBA" id="ARBA00001961"/>
    </source>
</evidence>
<feature type="binding site" evidence="7">
    <location>
        <position position="164"/>
    </location>
    <ligand>
        <name>Fe cation</name>
        <dbReference type="ChEBI" id="CHEBI:24875"/>
    </ligand>
</feature>
<organism evidence="9 10">
    <name type="scientific">Undibacterium danionis</name>
    <dbReference type="NCBI Taxonomy" id="1812100"/>
    <lineage>
        <taxon>Bacteria</taxon>
        <taxon>Pseudomonadati</taxon>
        <taxon>Pseudomonadota</taxon>
        <taxon>Betaproteobacteria</taxon>
        <taxon>Burkholderiales</taxon>
        <taxon>Oxalobacteraceae</taxon>
        <taxon>Undibacterium</taxon>
    </lineage>
</organism>
<keyword evidence="5 7" id="KW-0560">Oxidoreductase</keyword>
<gene>
    <name evidence="9" type="ORF">ACFFJH_11015</name>
</gene>
<accession>A0ABV6IEV8</accession>
<evidence type="ECO:0000256" key="7">
    <source>
        <dbReference type="HAMAP-Rule" id="MF_00657"/>
    </source>
</evidence>
<dbReference type="HAMAP" id="MF_00657">
    <property type="entry name" value="Hydroxyl_YbiX"/>
    <property type="match status" value="1"/>
</dbReference>
<keyword evidence="4 7" id="KW-0223">Dioxygenase</keyword>
<evidence type="ECO:0000256" key="5">
    <source>
        <dbReference type="ARBA" id="ARBA00023002"/>
    </source>
</evidence>
<comment type="cofactor">
    <cofactor evidence="1 7">
        <name>L-ascorbate</name>
        <dbReference type="ChEBI" id="CHEBI:38290"/>
    </cofactor>
</comment>
<dbReference type="Pfam" id="PF13640">
    <property type="entry name" value="2OG-FeII_Oxy_3"/>
    <property type="match status" value="1"/>
</dbReference>
<keyword evidence="6 7" id="KW-0408">Iron</keyword>
<dbReference type="NCBIfam" id="NF003974">
    <property type="entry name" value="PRK05467.1-3"/>
    <property type="match status" value="1"/>
</dbReference>
<dbReference type="EMBL" id="JBHLXJ010000012">
    <property type="protein sequence ID" value="MFC0350338.1"/>
    <property type="molecule type" value="Genomic_DNA"/>
</dbReference>
<feature type="binding site" evidence="7">
    <location>
        <position position="174"/>
    </location>
    <ligand>
        <name>2-oxoglutarate</name>
        <dbReference type="ChEBI" id="CHEBI:16810"/>
    </ligand>
</feature>
<evidence type="ECO:0000256" key="4">
    <source>
        <dbReference type="ARBA" id="ARBA00022964"/>
    </source>
</evidence>
<sequence>MLIVIDAVLSKEEVAQCRSHLDSAEWQDGAKTAGSLAQQVKRNLQLDDQAEVAISLGNHILRKLGAHPLFISAALPQKIYPPKFNCYQDGGGYGLHVDSAVMTMPSTNRNAVNHNLRSDLAATLFLCEPEEYEGGELEIETDFGVQTVKLGAGDMVLYPASSLHRVTPVTSGARIASFFWIESMVSDDSERAILFDLDQTIQQLTSRVGEHSAELLRLTRVYHNLLRRWAITV</sequence>
<feature type="domain" description="Fe2OG dioxygenase" evidence="8">
    <location>
        <begin position="78"/>
        <end position="183"/>
    </location>
</feature>
<evidence type="ECO:0000259" key="8">
    <source>
        <dbReference type="PROSITE" id="PS51471"/>
    </source>
</evidence>
<dbReference type="InterPro" id="IPR041097">
    <property type="entry name" value="PKHD_C"/>
</dbReference>
<dbReference type="InterPro" id="IPR006620">
    <property type="entry name" value="Pro_4_hyd_alph"/>
</dbReference>